<dbReference type="GO" id="GO:0005886">
    <property type="term" value="C:plasma membrane"/>
    <property type="evidence" value="ECO:0007669"/>
    <property type="project" value="UniProtKB-SubCell"/>
</dbReference>
<dbReference type="EMBL" id="FNHW01000001">
    <property type="protein sequence ID" value="SDN08216.1"/>
    <property type="molecule type" value="Genomic_DNA"/>
</dbReference>
<evidence type="ECO:0000256" key="7">
    <source>
        <dbReference type="RuleBase" id="RU363032"/>
    </source>
</evidence>
<dbReference type="Proteomes" id="UP000199544">
    <property type="component" value="Unassembled WGS sequence"/>
</dbReference>
<comment type="similarity">
    <text evidence="7">Belongs to the binding-protein-dependent transport system permease family.</text>
</comment>
<dbReference type="STRING" id="459525.SAMN04488137_3420"/>
<evidence type="ECO:0000259" key="8">
    <source>
        <dbReference type="PROSITE" id="PS50928"/>
    </source>
</evidence>
<organism evidence="9 10">
    <name type="scientific">Fictibacillus solisalsi</name>
    <dbReference type="NCBI Taxonomy" id="459525"/>
    <lineage>
        <taxon>Bacteria</taxon>
        <taxon>Bacillati</taxon>
        <taxon>Bacillota</taxon>
        <taxon>Bacilli</taxon>
        <taxon>Bacillales</taxon>
        <taxon>Fictibacillaceae</taxon>
        <taxon>Fictibacillus</taxon>
    </lineage>
</organism>
<reference evidence="10" key="1">
    <citation type="submission" date="2016-10" db="EMBL/GenBank/DDBJ databases">
        <authorList>
            <person name="Varghese N."/>
            <person name="Submissions S."/>
        </authorList>
    </citation>
    <scope>NUCLEOTIDE SEQUENCE [LARGE SCALE GENOMIC DNA]</scope>
    <source>
        <strain evidence="10">CGMCC 1.6854</strain>
    </source>
</reference>
<dbReference type="InterPro" id="IPR035906">
    <property type="entry name" value="MetI-like_sf"/>
</dbReference>
<dbReference type="AlphaFoldDB" id="A0A1G9YHZ5"/>
<evidence type="ECO:0000256" key="6">
    <source>
        <dbReference type="ARBA" id="ARBA00023136"/>
    </source>
</evidence>
<feature type="transmembrane region" description="Helical" evidence="7">
    <location>
        <begin position="12"/>
        <end position="31"/>
    </location>
</feature>
<dbReference type="PANTHER" id="PTHR30193:SF44">
    <property type="entry name" value="LACTOSE TRANSPORT SYSTEM PERMEASE PROTEIN LACF"/>
    <property type="match status" value="1"/>
</dbReference>
<evidence type="ECO:0000256" key="4">
    <source>
        <dbReference type="ARBA" id="ARBA00022692"/>
    </source>
</evidence>
<feature type="transmembrane region" description="Helical" evidence="7">
    <location>
        <begin position="214"/>
        <end position="232"/>
    </location>
</feature>
<keyword evidence="4 7" id="KW-0812">Transmembrane</keyword>
<feature type="domain" description="ABC transmembrane type-1" evidence="8">
    <location>
        <begin position="78"/>
        <end position="295"/>
    </location>
</feature>
<dbReference type="InterPro" id="IPR000515">
    <property type="entry name" value="MetI-like"/>
</dbReference>
<gene>
    <name evidence="9" type="ORF">SAMN04488137_3420</name>
</gene>
<feature type="transmembrane region" description="Helical" evidence="7">
    <location>
        <begin position="165"/>
        <end position="193"/>
    </location>
</feature>
<feature type="transmembrane region" description="Helical" evidence="7">
    <location>
        <begin position="280"/>
        <end position="299"/>
    </location>
</feature>
<dbReference type="Pfam" id="PF00528">
    <property type="entry name" value="BPD_transp_1"/>
    <property type="match status" value="1"/>
</dbReference>
<dbReference type="GO" id="GO:0055085">
    <property type="term" value="P:transmembrane transport"/>
    <property type="evidence" value="ECO:0007669"/>
    <property type="project" value="InterPro"/>
</dbReference>
<evidence type="ECO:0000313" key="9">
    <source>
        <dbReference type="EMBL" id="SDN08216.1"/>
    </source>
</evidence>
<feature type="transmembrane region" description="Helical" evidence="7">
    <location>
        <begin position="82"/>
        <end position="103"/>
    </location>
</feature>
<evidence type="ECO:0000256" key="2">
    <source>
        <dbReference type="ARBA" id="ARBA00022448"/>
    </source>
</evidence>
<dbReference type="RefSeq" id="WP_090236198.1">
    <property type="nucleotide sequence ID" value="NZ_FNHW01000001.1"/>
</dbReference>
<evidence type="ECO:0000313" key="10">
    <source>
        <dbReference type="Proteomes" id="UP000199544"/>
    </source>
</evidence>
<comment type="subcellular location">
    <subcellularLocation>
        <location evidence="1 7">Cell membrane</location>
        <topology evidence="1 7">Multi-pass membrane protein</topology>
    </subcellularLocation>
</comment>
<name>A0A1G9YHZ5_9BACL</name>
<dbReference type="PANTHER" id="PTHR30193">
    <property type="entry name" value="ABC TRANSPORTER PERMEASE PROTEIN"/>
    <property type="match status" value="1"/>
</dbReference>
<evidence type="ECO:0000256" key="5">
    <source>
        <dbReference type="ARBA" id="ARBA00022989"/>
    </source>
</evidence>
<keyword evidence="3" id="KW-1003">Cell membrane</keyword>
<feature type="transmembrane region" description="Helical" evidence="7">
    <location>
        <begin position="124"/>
        <end position="145"/>
    </location>
</feature>
<dbReference type="CDD" id="cd06261">
    <property type="entry name" value="TM_PBP2"/>
    <property type="match status" value="1"/>
</dbReference>
<protein>
    <submittedName>
        <fullName evidence="9">Carbohydrate ABC transporter membrane protein 1, CUT1 family (TC 3.A.1.1.-)</fullName>
    </submittedName>
</protein>
<evidence type="ECO:0000256" key="3">
    <source>
        <dbReference type="ARBA" id="ARBA00022475"/>
    </source>
</evidence>
<proteinExistence type="inferred from homology"/>
<dbReference type="Gene3D" id="1.10.3720.10">
    <property type="entry name" value="MetI-like"/>
    <property type="match status" value="1"/>
</dbReference>
<keyword evidence="5 7" id="KW-1133">Transmembrane helix</keyword>
<evidence type="ECO:0000256" key="1">
    <source>
        <dbReference type="ARBA" id="ARBA00004651"/>
    </source>
</evidence>
<dbReference type="InterPro" id="IPR051393">
    <property type="entry name" value="ABC_transporter_permease"/>
</dbReference>
<keyword evidence="6 7" id="KW-0472">Membrane</keyword>
<dbReference type="SUPFAM" id="SSF161098">
    <property type="entry name" value="MetI-like"/>
    <property type="match status" value="1"/>
</dbReference>
<dbReference type="OrthoDB" id="9785836at2"/>
<dbReference type="PROSITE" id="PS50928">
    <property type="entry name" value="ABC_TM1"/>
    <property type="match status" value="1"/>
</dbReference>
<sequence length="309" mass="35496">MKKFARDIYKNRVWLLMVLPGTIWLLIFSYLPMFGQVLAFKKFRIDPDGFFASVMNSEWVGWSNFKYLFSTDDAWVITRNTLVYNIIFIVVGLLAAVGTAILLSELMNKRLSKVYQTSILFPHFISWVIGSYFVFTFLSTEHGLLNHVLGWFHIDAVSWYSESKYWPFILVFMSLWKGVGYGSIVYLASIVAIDRTYYEAAMIDGATKWKQIKHVTLPMLKPLMIILTIMNIGRIFNSDFGLFYQVPRDSGALYSVTNVIDTFVYRGLMNLGDIGMSTAAGLYQSFVGFILVLITNYIVRKVDEESALF</sequence>
<keyword evidence="2 7" id="KW-0813">Transport</keyword>
<accession>A0A1G9YHZ5</accession>
<keyword evidence="10" id="KW-1185">Reference proteome</keyword>